<feature type="coiled-coil region" evidence="2">
    <location>
        <begin position="651"/>
        <end position="713"/>
    </location>
</feature>
<feature type="compositionally biased region" description="Polar residues" evidence="3">
    <location>
        <begin position="36"/>
        <end position="45"/>
    </location>
</feature>
<feature type="compositionally biased region" description="Basic and acidic residues" evidence="3">
    <location>
        <begin position="52"/>
        <end position="62"/>
    </location>
</feature>
<proteinExistence type="predicted"/>
<feature type="compositionally biased region" description="Acidic residues" evidence="3">
    <location>
        <begin position="18"/>
        <end position="31"/>
    </location>
</feature>
<evidence type="ECO:0000256" key="2">
    <source>
        <dbReference type="SAM" id="Coils"/>
    </source>
</evidence>
<feature type="region of interest" description="Disordered" evidence="3">
    <location>
        <begin position="1"/>
        <end position="165"/>
    </location>
</feature>
<feature type="compositionally biased region" description="Basic and acidic residues" evidence="3">
    <location>
        <begin position="144"/>
        <end position="153"/>
    </location>
</feature>
<dbReference type="Gene3D" id="1.10.287.1490">
    <property type="match status" value="1"/>
</dbReference>
<dbReference type="Pfam" id="PF21771">
    <property type="entry name" value="CFAP58_CC"/>
    <property type="match status" value="1"/>
</dbReference>
<sequence>MAEPEYDATAADSRQDDEHEGMDEPSLEESGDDRASASQPQSEDQPGTHAAAHHDQADESADRAGGLDAGGLDEEDEDGARDDELEDEEDGEEEEEPAGDTVTSILGSIVESKPSDEAGAQGGGGGDLDSRRLAELSDTDEEDPSHAQQRDLKPTSASVKPGDVVEPGDAAMEEIQVTLEFMAAQPAPDQAGADPSFVRLRIEYDKLHRLFLQSRKNEKSLVQKCKDLASEIASNSAKVQAALKLSQNDRSQIITLKKEVRKAWKMVEASGEKEGKAKDVIASLKSEVEQLRRQIAEIGSSAAGGTAGALGALGRDKLIEMQLDQEKEIRQLTEARDSLQKQLIIVTGDMETLRTENDEYSVKIERLVSDRGTVAEELLTLKDLLATKKSELDREARAREKLEAALKQANEACVHKDDEIATKISDLRALRETITKLEQACKDERTRVEKGEKDKENMNARLARLQQEYDEQVLTTTRLLSENQQQTGEIKSWEEELTKYKEEYRSVTRVRDTLQKRIKAVEESKLEAEVERDQLKGANHNLAQDLEAARRNLDTSHKQVDSLTRERDIAQKNFVKATGTTQKQITVVKLADQTKRNLEQEIMGYKDEATKTRKLIYSLEKDRDRHINEAGKARLELVSKEEELKIGEMIMFDSRKKIGELEKRLKEAQAVYETMRGERNFYSKNLVESQDEITEMKRKVKIMGHQIEQLKEEIASKEGALVKEHFEHSKLEKAKEILSVQIGKLQLQYEDAQQMIQNQQSEESKLRHIISTADTDRLRQKKEYETLVQERDILGTQLIRRNDELSLLYEKIKIQTSTLHKGELQYRERLEDIRVCKLEIKKLRREKAILQTETQNVDGLRADIFRLQREVLRERTRVKVLEEELSSPLNIHRWRKLCGSDPSTYELITKIQTLQKRLIAKTEQVVEKELVIHQKEKLYKEVKDVLQRQPGPEVMEELRVVREAVRGKVRECKALASELNMYHSQVNEYKYEIERVNRELQDLKKKYYESRKNRVAIPALTSALAASSAAASHLGTAAWRTTVTPRAAIGKDRADAHGGNPALRPHPGQGPRFSGGGFNMSTGPNGPPGAATAQAPPEPGGEEGVPVQ</sequence>
<organism evidence="5 6">
    <name type="scientific">Geranomyces variabilis</name>
    <dbReference type="NCBI Taxonomy" id="109894"/>
    <lineage>
        <taxon>Eukaryota</taxon>
        <taxon>Fungi</taxon>
        <taxon>Fungi incertae sedis</taxon>
        <taxon>Chytridiomycota</taxon>
        <taxon>Chytridiomycota incertae sedis</taxon>
        <taxon>Chytridiomycetes</taxon>
        <taxon>Spizellomycetales</taxon>
        <taxon>Powellomycetaceae</taxon>
        <taxon>Geranomyces</taxon>
    </lineage>
</organism>
<feature type="compositionally biased region" description="Acidic residues" evidence="3">
    <location>
        <begin position="71"/>
        <end position="98"/>
    </location>
</feature>
<feature type="coiled-coil region" evidence="2">
    <location>
        <begin position="833"/>
        <end position="884"/>
    </location>
</feature>
<gene>
    <name evidence="5" type="ORF">HDU87_005005</name>
</gene>
<keyword evidence="6" id="KW-1185">Reference proteome</keyword>
<evidence type="ECO:0000313" key="6">
    <source>
        <dbReference type="Proteomes" id="UP001212152"/>
    </source>
</evidence>
<dbReference type="EMBL" id="JADGJQ010000004">
    <property type="protein sequence ID" value="KAJ3184159.1"/>
    <property type="molecule type" value="Genomic_DNA"/>
</dbReference>
<dbReference type="PANTHER" id="PTHR32083:SF0">
    <property type="entry name" value="CILIA AND FLAGELLA-ASSOCIATED PROTEIN 58"/>
    <property type="match status" value="1"/>
</dbReference>
<reference evidence="5" key="1">
    <citation type="submission" date="2020-05" db="EMBL/GenBank/DDBJ databases">
        <title>Phylogenomic resolution of chytrid fungi.</title>
        <authorList>
            <person name="Stajich J.E."/>
            <person name="Amses K."/>
            <person name="Simmons R."/>
            <person name="Seto K."/>
            <person name="Myers J."/>
            <person name="Bonds A."/>
            <person name="Quandt C.A."/>
            <person name="Barry K."/>
            <person name="Liu P."/>
            <person name="Grigoriev I."/>
            <person name="Longcore J.E."/>
            <person name="James T.Y."/>
        </authorList>
    </citation>
    <scope>NUCLEOTIDE SEQUENCE</scope>
    <source>
        <strain evidence="5">JEL0379</strain>
    </source>
</reference>
<dbReference type="GO" id="GO:0005856">
    <property type="term" value="C:cytoskeleton"/>
    <property type="evidence" value="ECO:0007669"/>
    <property type="project" value="TreeGrafter"/>
</dbReference>
<feature type="domain" description="Cilia- and flagella-associated protein 58 central coiled coil" evidence="4">
    <location>
        <begin position="547"/>
        <end position="850"/>
    </location>
</feature>
<evidence type="ECO:0000256" key="1">
    <source>
        <dbReference type="ARBA" id="ARBA00023054"/>
    </source>
</evidence>
<dbReference type="PANTHER" id="PTHR32083">
    <property type="entry name" value="CILIA AND FLAGELLA-ASSOCIATED PROTEIN 58-RELATED"/>
    <property type="match status" value="1"/>
</dbReference>
<protein>
    <recommendedName>
        <fullName evidence="4">Cilia- and flagella-associated protein 58 central coiled coil domain-containing protein</fullName>
    </recommendedName>
</protein>
<evidence type="ECO:0000256" key="3">
    <source>
        <dbReference type="SAM" id="MobiDB-lite"/>
    </source>
</evidence>
<comment type="caution">
    <text evidence="5">The sequence shown here is derived from an EMBL/GenBank/DDBJ whole genome shotgun (WGS) entry which is preliminary data.</text>
</comment>
<evidence type="ECO:0000259" key="4">
    <source>
        <dbReference type="Pfam" id="PF21771"/>
    </source>
</evidence>
<dbReference type="AlphaFoldDB" id="A0AAD5XQB0"/>
<feature type="coiled-coil region" evidence="2">
    <location>
        <begin position="274"/>
        <end position="615"/>
    </location>
</feature>
<evidence type="ECO:0000313" key="5">
    <source>
        <dbReference type="EMBL" id="KAJ3184159.1"/>
    </source>
</evidence>
<dbReference type="Proteomes" id="UP001212152">
    <property type="component" value="Unassembled WGS sequence"/>
</dbReference>
<feature type="coiled-coil region" evidence="2">
    <location>
        <begin position="979"/>
        <end position="1013"/>
    </location>
</feature>
<feature type="region of interest" description="Disordered" evidence="3">
    <location>
        <begin position="1051"/>
        <end position="1108"/>
    </location>
</feature>
<keyword evidence="1 2" id="KW-0175">Coiled coil</keyword>
<accession>A0AAD5XQB0</accession>
<name>A0AAD5XQB0_9FUNG</name>
<dbReference type="InterPro" id="IPR049270">
    <property type="entry name" value="CFAP58_CC"/>
</dbReference>